<proteinExistence type="predicted"/>
<evidence type="ECO:0000313" key="1">
    <source>
        <dbReference type="EMBL" id="ABK99889.1"/>
    </source>
</evidence>
<dbReference type="EMBL" id="CP000482">
    <property type="protein sequence ID" value="ABK99889.1"/>
    <property type="molecule type" value="Genomic_DNA"/>
</dbReference>
<evidence type="ECO:0000313" key="2">
    <source>
        <dbReference type="Proteomes" id="UP000006732"/>
    </source>
</evidence>
<dbReference type="STRING" id="338966.Ppro_2282"/>
<dbReference type="AlphaFoldDB" id="A1ARB9"/>
<organism evidence="1 2">
    <name type="scientific">Pelobacter propionicus (strain DSM 2379 / NBRC 103807 / OttBd1)</name>
    <dbReference type="NCBI Taxonomy" id="338966"/>
    <lineage>
        <taxon>Bacteria</taxon>
        <taxon>Pseudomonadati</taxon>
        <taxon>Thermodesulfobacteriota</taxon>
        <taxon>Desulfuromonadia</taxon>
        <taxon>Desulfuromonadales</taxon>
        <taxon>Desulfuromonadaceae</taxon>
        <taxon>Pelobacter</taxon>
    </lineage>
</organism>
<sequence length="647" mass="73573">MRPGVIMNYLDLNTPILLEILKQQDAQQSDNVEPIQVGDLEEKLTEELNCIISDAQTSLGILRLLYPEKIPNSPQFYARLNEFLSCVGWSIQVEQAIGSIWSVTPEILTVEEFEELLRILPSIEGYPFFKSLRSLPHFLSRVKLRPEFAAEWLSSIMRRIGNDLASGVFWESLGIICEKHPGIALGTIHCLYGSDDDSDVAIAAFLLGTLRALAKQKKMSDDFDVLESEYFTSTNARMRSAYRRSWVQTAQRGQMSLEDLQKLAEQFQLKTPVEQHEAFWIVCRSLLVPTIPQENYDFCLTWLMTNVSAGISPEAKYSVVDCVAQYVENNNLELLDLVVNIQPIPIENGGTWGRLEHILVSLQKNNLEAFTEFFTKLANANASTLLAIMHEPRSFEWFFNEVNSKDLNEMVGKLCFSNDSKCRKLGLFLFDKLQVTSFPDVLVENLSESNLCLAFYEIQRTHMNGGSIANILICLIPKILSAEQSLQDDFYDELVLQAKNYSGLCLEEFERRAEGIPLLQKVTDTVNNYFTLLKDIHNSSVCAMDVPGYRLARRNYARRFNNEVSKGAEELSVFSQLCKKYRLLYGRSWRTFMQGNLGESTALKQFSNSIEMPRIELIDPEGMAFRRLHASAQIDALSKGIVLEEEA</sequence>
<protein>
    <submittedName>
        <fullName evidence="1">Uncharacterized protein</fullName>
    </submittedName>
</protein>
<accession>A1ARB9</accession>
<keyword evidence="2" id="KW-1185">Reference proteome</keyword>
<gene>
    <name evidence="1" type="ordered locus">Ppro_2282</name>
</gene>
<reference evidence="1 2" key="1">
    <citation type="submission" date="2006-10" db="EMBL/GenBank/DDBJ databases">
        <title>Complete sequence of chromosome of Pelobacter propionicus DSM 2379.</title>
        <authorList>
            <consortium name="US DOE Joint Genome Institute"/>
            <person name="Copeland A."/>
            <person name="Lucas S."/>
            <person name="Lapidus A."/>
            <person name="Barry K."/>
            <person name="Detter J.C."/>
            <person name="Glavina del Rio T."/>
            <person name="Hammon N."/>
            <person name="Israni S."/>
            <person name="Dalin E."/>
            <person name="Tice H."/>
            <person name="Pitluck S."/>
            <person name="Saunders E."/>
            <person name="Brettin T."/>
            <person name="Bruce D."/>
            <person name="Han C."/>
            <person name="Tapia R."/>
            <person name="Schmutz J."/>
            <person name="Larimer F."/>
            <person name="Land M."/>
            <person name="Hauser L."/>
            <person name="Kyrpides N."/>
            <person name="Kim E."/>
            <person name="Lovley D."/>
            <person name="Richardson P."/>
        </authorList>
    </citation>
    <scope>NUCLEOTIDE SEQUENCE [LARGE SCALE GENOMIC DNA]</scope>
    <source>
        <strain evidence="2">DSM 2379 / NBRC 103807 / OttBd1</strain>
    </source>
</reference>
<name>A1ARB9_PELPD</name>
<dbReference type="HOGENOM" id="CLU_423273_0_0_7"/>
<dbReference type="Proteomes" id="UP000006732">
    <property type="component" value="Chromosome"/>
</dbReference>
<dbReference type="KEGG" id="ppd:Ppro_2282"/>